<dbReference type="InterPro" id="IPR003593">
    <property type="entry name" value="AAA+_ATPase"/>
</dbReference>
<dbReference type="RefSeq" id="WP_012576851.1">
    <property type="nucleotide sequence ID" value="NZ_BCYF01000094.1"/>
</dbReference>
<keyword evidence="2 10" id="KW-0067">ATP-binding</keyword>
<dbReference type="EMBL" id="CABHML010000077">
    <property type="protein sequence ID" value="VUW85203.1"/>
    <property type="molecule type" value="Genomic_DNA"/>
</dbReference>
<dbReference type="PROSITE" id="PS50893">
    <property type="entry name" value="ABC_TRANSPORTER_2"/>
    <property type="match status" value="1"/>
</dbReference>
<dbReference type="Proteomes" id="UP000663618">
    <property type="component" value="Chromosome"/>
</dbReference>
<protein>
    <submittedName>
        <fullName evidence="5">ATP-binding cassette domain-containing protein</fullName>
    </submittedName>
    <submittedName>
        <fullName evidence="10">Bacitracin export ATP-binding protein BceA</fullName>
    </submittedName>
</protein>
<dbReference type="Gene3D" id="3.40.50.300">
    <property type="entry name" value="P-loop containing nucleotide triphosphate hydrolases"/>
    <property type="match status" value="1"/>
</dbReference>
<dbReference type="PANTHER" id="PTHR24220">
    <property type="entry name" value="IMPORT ATP-BINDING PROTEIN"/>
    <property type="match status" value="1"/>
</dbReference>
<dbReference type="InterPro" id="IPR027417">
    <property type="entry name" value="P-loop_NTPase"/>
</dbReference>
<reference evidence="7 13" key="2">
    <citation type="submission" date="2019-04" db="EMBL/GenBank/DDBJ databases">
        <title>Genome Announcement To Ensure Probiotic Safety of Bifidobacterium longum subsp infantis UBBI-01.</title>
        <authorList>
            <person name="Sulthana A."/>
            <person name="Lakshmi S.G."/>
            <person name="Madempudi R.S."/>
        </authorList>
    </citation>
    <scope>NUCLEOTIDE SEQUENCE [LARGE SCALE GENOMIC DNA]</scope>
    <source>
        <strain evidence="7 13">UBBI-01</strain>
    </source>
</reference>
<evidence type="ECO:0000313" key="6">
    <source>
        <dbReference type="EMBL" id="QSP98403.1"/>
    </source>
</evidence>
<dbReference type="InterPro" id="IPR015854">
    <property type="entry name" value="ABC_transpr_LolD-like"/>
</dbReference>
<proteinExistence type="predicted"/>
<evidence type="ECO:0000313" key="16">
    <source>
        <dbReference type="Proteomes" id="UP000494179"/>
    </source>
</evidence>
<dbReference type="Proteomes" id="UP000345266">
    <property type="component" value="Unassembled WGS sequence"/>
</dbReference>
<evidence type="ECO:0000259" key="3">
    <source>
        <dbReference type="PROSITE" id="PS50893"/>
    </source>
</evidence>
<gene>
    <name evidence="10" type="primary">bceA_2</name>
    <name evidence="4" type="synonym">bceA_1</name>
    <name evidence="9" type="synonym">bceA_3</name>
    <name evidence="11" type="ORF">BIFLH664_02084</name>
    <name evidence="10" type="ORF">BIFLH665_00606</name>
    <name evidence="6" type="ORF">BLI009_04695</name>
    <name evidence="4" type="ORF">BLIC_c00503</name>
    <name evidence="9" type="ORF">BLJG463_02481</name>
    <name evidence="8" type="ORF">BLONGUMMC1_02123</name>
    <name evidence="7" type="ORF">E6L38_04455</name>
    <name evidence="5" type="ORF">HNS28_10490</name>
</gene>
<reference evidence="9 15" key="4">
    <citation type="submission" date="2019-07" db="EMBL/GenBank/DDBJ databases">
        <authorList>
            <person name="Hibberd C M."/>
            <person name="Gehrig L. J."/>
            <person name="Chang H.-W."/>
            <person name="Venkatesh S."/>
        </authorList>
    </citation>
    <scope>NUCLEOTIDE SEQUENCE [LARGE SCALE GENOMIC DNA]</scope>
    <source>
        <strain evidence="9">Bifidobacterium_longum_subsp_infantis_JG_Bg463</strain>
    </source>
</reference>
<evidence type="ECO:0000256" key="2">
    <source>
        <dbReference type="ARBA" id="ARBA00022840"/>
    </source>
</evidence>
<feature type="domain" description="ABC transporter" evidence="3">
    <location>
        <begin position="4"/>
        <end position="215"/>
    </location>
</feature>
<evidence type="ECO:0000313" key="12">
    <source>
        <dbReference type="Proteomes" id="UP000043107"/>
    </source>
</evidence>
<dbReference type="EMBL" id="CP071248">
    <property type="protein sequence ID" value="QSP98403.1"/>
    <property type="molecule type" value="Genomic_DNA"/>
</dbReference>
<dbReference type="SMART" id="SM00382">
    <property type="entry name" value="AAA"/>
    <property type="match status" value="1"/>
</dbReference>
<evidence type="ECO:0000313" key="9">
    <source>
        <dbReference type="EMBL" id="VUX38982.1"/>
    </source>
</evidence>
<dbReference type="GO" id="GO:0005886">
    <property type="term" value="C:plasma membrane"/>
    <property type="evidence" value="ECO:0007669"/>
    <property type="project" value="TreeGrafter"/>
</dbReference>
<sequence>MTTIECDNLTVRIAGRTIFEHVDLHISEGGMVALTGPSGCGKTTLLHTLGLLQEADGGRLMIDRENVTHATARRRRRFWHDTASFILQDYGIMDEESVAFNVSMQLGPFGQRAGGDRKQIREALRATGLAKRTQEPASHLSGGEKQRLGIARAIYKNASVIFADEPTASLDAHNRQIVIDLLRHRADQGAIVVLATHDPILVSACDQNYQVGNHN</sequence>
<evidence type="ECO:0000256" key="1">
    <source>
        <dbReference type="ARBA" id="ARBA00022741"/>
    </source>
</evidence>
<dbReference type="EMBL" id="SSWL01000006">
    <property type="protein sequence ID" value="THJ29665.1"/>
    <property type="molecule type" value="Genomic_DNA"/>
</dbReference>
<evidence type="ECO:0000313" key="8">
    <source>
        <dbReference type="EMBL" id="VUW85203.1"/>
    </source>
</evidence>
<evidence type="ECO:0000313" key="17">
    <source>
        <dbReference type="Proteomes" id="UP000494270"/>
    </source>
</evidence>
<dbReference type="EMBL" id="JABNND010000029">
    <property type="protein sequence ID" value="NQX51826.1"/>
    <property type="molecule type" value="Genomic_DNA"/>
</dbReference>
<dbReference type="Pfam" id="PF00005">
    <property type="entry name" value="ABC_tran"/>
    <property type="match status" value="1"/>
</dbReference>
<keyword evidence="12" id="KW-1185">Reference proteome</keyword>
<dbReference type="InterPro" id="IPR003439">
    <property type="entry name" value="ABC_transporter-like_ATP-bd"/>
</dbReference>
<keyword evidence="1" id="KW-0547">Nucleotide-binding</keyword>
<dbReference type="EMBL" id="CABWKI010000031">
    <property type="protein sequence ID" value="VWQ38375.1"/>
    <property type="molecule type" value="Genomic_DNA"/>
</dbReference>
<reference evidence="5 18" key="6">
    <citation type="submission" date="2020-05" db="EMBL/GenBank/DDBJ databases">
        <title>Draft Genome Sequence of Bifidobacterium longum subsp. Infantis BI-G201, a Commercialization Strain.</title>
        <authorList>
            <person name="Song J."/>
            <person name="Xu Y."/>
            <person name="Han D."/>
            <person name="Teng Q."/>
            <person name="Jiang D."/>
            <person name="Liu Q."/>
        </authorList>
    </citation>
    <scope>NUCLEOTIDE SEQUENCE [LARGE SCALE GENOMIC DNA]</scope>
    <source>
        <strain evidence="5 18">BI-G201</strain>
    </source>
</reference>
<evidence type="ECO:0000313" key="13">
    <source>
        <dbReference type="Proteomes" id="UP000306697"/>
    </source>
</evidence>
<dbReference type="EMBL" id="CCWP01000012">
    <property type="protein sequence ID" value="CEE98918.1"/>
    <property type="molecule type" value="Genomic_DNA"/>
</dbReference>
<reference evidence="6" key="7">
    <citation type="submission" date="2021-03" db="EMBL/GenBank/DDBJ databases">
        <title>Genome sequencing of Bifidobacterium longum subsp. infantis JCM 7009.</title>
        <authorList>
            <person name="Kim J."/>
        </authorList>
    </citation>
    <scope>NUCLEOTIDE SEQUENCE</scope>
    <source>
        <strain evidence="6">JCM 7009</strain>
    </source>
</reference>
<accession>A0A1S2VWE6</accession>
<organism evidence="10 17">
    <name type="scientific">Bifidobacterium longum subsp. infantis</name>
    <dbReference type="NCBI Taxonomy" id="1682"/>
    <lineage>
        <taxon>Bacteria</taxon>
        <taxon>Bacillati</taxon>
        <taxon>Actinomycetota</taxon>
        <taxon>Actinomycetes</taxon>
        <taxon>Bifidobacteriales</taxon>
        <taxon>Bifidobacteriaceae</taxon>
        <taxon>Bifidobacterium</taxon>
    </lineage>
</organism>
<dbReference type="GO" id="GO:0005524">
    <property type="term" value="F:ATP binding"/>
    <property type="evidence" value="ECO:0007669"/>
    <property type="project" value="UniProtKB-KW"/>
</dbReference>
<evidence type="ECO:0000313" key="10">
    <source>
        <dbReference type="EMBL" id="VWQ27511.1"/>
    </source>
</evidence>
<name>A0A1S2VWE6_BIFLI</name>
<evidence type="ECO:0000313" key="15">
    <source>
        <dbReference type="Proteomes" id="UP000345266"/>
    </source>
</evidence>
<dbReference type="EMBL" id="CABWKE010000005">
    <property type="protein sequence ID" value="VWQ27511.1"/>
    <property type="molecule type" value="Genomic_DNA"/>
</dbReference>
<evidence type="ECO:0000313" key="14">
    <source>
        <dbReference type="Proteomes" id="UP000319252"/>
    </source>
</evidence>
<dbReference type="InterPro" id="IPR017871">
    <property type="entry name" value="ABC_transporter-like_CS"/>
</dbReference>
<evidence type="ECO:0000313" key="7">
    <source>
        <dbReference type="EMBL" id="THJ29665.1"/>
    </source>
</evidence>
<dbReference type="Proteomes" id="UP000494270">
    <property type="component" value="Unassembled WGS sequence"/>
</dbReference>
<reference evidence="4 12" key="1">
    <citation type="submission" date="2014-09" db="EMBL/GenBank/DDBJ databases">
        <authorList>
            <person name="Bertelli C."/>
        </authorList>
    </citation>
    <scope>NUCLEOTIDE SEQUENCE [LARGE SCALE GENOMIC DNA]</scope>
    <source>
        <strain evidence="4 12">BIC1401111250</strain>
    </source>
</reference>
<dbReference type="EMBL" id="CABHNT010000068">
    <property type="protein sequence ID" value="VUX38982.1"/>
    <property type="molecule type" value="Genomic_DNA"/>
</dbReference>
<evidence type="ECO:0000313" key="18">
    <source>
        <dbReference type="Proteomes" id="UP000551316"/>
    </source>
</evidence>
<evidence type="ECO:0000313" key="11">
    <source>
        <dbReference type="EMBL" id="VWQ38375.1"/>
    </source>
</evidence>
<dbReference type="Proteomes" id="UP000494179">
    <property type="component" value="Unassembled WGS sequence"/>
</dbReference>
<dbReference type="Proteomes" id="UP000306697">
    <property type="component" value="Unassembled WGS sequence"/>
</dbReference>
<reference evidence="16 17" key="5">
    <citation type="submission" date="2019-10" db="EMBL/GenBank/DDBJ databases">
        <authorList>
            <consortium name="Melissa Lawson"/>
            <person name="O'neill I."/>
        </authorList>
    </citation>
    <scope>NUCLEOTIDE SEQUENCE [LARGE SCALE GENOMIC DNA]</scope>
    <source>
        <strain evidence="11">LH_664</strain>
        <strain evidence="10">LH_665</strain>
    </source>
</reference>
<dbReference type="AlphaFoldDB" id="A0A1S2VWE6"/>
<dbReference type="PANTHER" id="PTHR24220:SF86">
    <property type="entry name" value="ABC TRANSPORTER ABCH.1"/>
    <property type="match status" value="1"/>
</dbReference>
<dbReference type="Proteomes" id="UP000043107">
    <property type="component" value="Unassembled WGS sequence"/>
</dbReference>
<dbReference type="GO" id="GO:0022857">
    <property type="term" value="F:transmembrane transporter activity"/>
    <property type="evidence" value="ECO:0007669"/>
    <property type="project" value="TreeGrafter"/>
</dbReference>
<evidence type="ECO:0000313" key="4">
    <source>
        <dbReference type="EMBL" id="CEE98918.1"/>
    </source>
</evidence>
<dbReference type="Proteomes" id="UP000319252">
    <property type="component" value="Unassembled WGS sequence"/>
</dbReference>
<dbReference type="Proteomes" id="UP000551316">
    <property type="component" value="Unassembled WGS sequence"/>
</dbReference>
<dbReference type="SUPFAM" id="SSF52540">
    <property type="entry name" value="P-loop containing nucleoside triphosphate hydrolases"/>
    <property type="match status" value="1"/>
</dbReference>
<dbReference type="PROSITE" id="PS00211">
    <property type="entry name" value="ABC_TRANSPORTER_1"/>
    <property type="match status" value="1"/>
</dbReference>
<dbReference type="GO" id="GO:0016887">
    <property type="term" value="F:ATP hydrolysis activity"/>
    <property type="evidence" value="ECO:0007669"/>
    <property type="project" value="InterPro"/>
</dbReference>
<evidence type="ECO:0000313" key="5">
    <source>
        <dbReference type="EMBL" id="NQX51826.1"/>
    </source>
</evidence>
<reference evidence="8 14" key="3">
    <citation type="submission" date="2019-07" db="EMBL/GenBank/DDBJ databases">
        <authorList>
            <person name="Chang H.-W."/>
            <person name="Raman A."/>
            <person name="Venkatesh S."/>
            <person name="Gehrig J."/>
        </authorList>
    </citation>
    <scope>NUCLEOTIDE SEQUENCE [LARGE SCALE GENOMIC DNA]</scope>
    <source>
        <strain evidence="8">B.longum_ssp_infantis_4</strain>
    </source>
</reference>